<dbReference type="SUPFAM" id="SSF49764">
    <property type="entry name" value="HSP20-like chaperones"/>
    <property type="match status" value="1"/>
</dbReference>
<dbReference type="Proteomes" id="UP000179266">
    <property type="component" value="Unassembled WGS sequence"/>
</dbReference>
<gene>
    <name evidence="4" type="ORF">A2161_15365</name>
</gene>
<dbReference type="InterPro" id="IPR002068">
    <property type="entry name" value="A-crystallin/Hsp20_dom"/>
</dbReference>
<name>A0A1F7S5D9_9BACT</name>
<dbReference type="Gene3D" id="2.60.40.790">
    <property type="match status" value="1"/>
</dbReference>
<dbReference type="PROSITE" id="PS01031">
    <property type="entry name" value="SHSP"/>
    <property type="match status" value="1"/>
</dbReference>
<dbReference type="Pfam" id="PF00011">
    <property type="entry name" value="HSP20"/>
    <property type="match status" value="1"/>
</dbReference>
<feature type="domain" description="SHSP" evidence="3">
    <location>
        <begin position="20"/>
        <end position="129"/>
    </location>
</feature>
<dbReference type="CDD" id="cd06464">
    <property type="entry name" value="ACD_sHsps-like"/>
    <property type="match status" value="1"/>
</dbReference>
<evidence type="ECO:0000256" key="2">
    <source>
        <dbReference type="RuleBase" id="RU003616"/>
    </source>
</evidence>
<comment type="caution">
    <text evidence="4">The sequence shown here is derived from an EMBL/GenBank/DDBJ whole genome shotgun (WGS) entry which is preliminary data.</text>
</comment>
<proteinExistence type="inferred from homology"/>
<dbReference type="InterPro" id="IPR008978">
    <property type="entry name" value="HSP20-like_chaperone"/>
</dbReference>
<sequence>MAEKTVPVKTEAKKPLDTREESRYLVPAVDIYETKEGLNILCDLPGVKKDGVDVRVDDNVLTIKGKTDHKTPADPVYTEFELLNYYRQFQIGEELNTEKINANLKNGVLNIFMPKMEKAKPKKIEVKVV</sequence>
<evidence type="ECO:0000313" key="4">
    <source>
        <dbReference type="EMBL" id="OGL48494.1"/>
    </source>
</evidence>
<dbReference type="PANTHER" id="PTHR11527">
    <property type="entry name" value="HEAT-SHOCK PROTEIN 20 FAMILY MEMBER"/>
    <property type="match status" value="1"/>
</dbReference>
<comment type="similarity">
    <text evidence="1 2">Belongs to the small heat shock protein (HSP20) family.</text>
</comment>
<accession>A0A1F7S5D9</accession>
<protein>
    <recommendedName>
        <fullName evidence="3">SHSP domain-containing protein</fullName>
    </recommendedName>
</protein>
<reference evidence="4 5" key="1">
    <citation type="journal article" date="2016" name="Nat. Commun.">
        <title>Thousands of microbial genomes shed light on interconnected biogeochemical processes in an aquifer system.</title>
        <authorList>
            <person name="Anantharaman K."/>
            <person name="Brown C.T."/>
            <person name="Hug L.A."/>
            <person name="Sharon I."/>
            <person name="Castelle C.J."/>
            <person name="Probst A.J."/>
            <person name="Thomas B.C."/>
            <person name="Singh A."/>
            <person name="Wilkins M.J."/>
            <person name="Karaoz U."/>
            <person name="Brodie E.L."/>
            <person name="Williams K.H."/>
            <person name="Hubbard S.S."/>
            <person name="Banfield J.F."/>
        </authorList>
    </citation>
    <scope>NUCLEOTIDE SEQUENCE [LARGE SCALE GENOMIC DNA]</scope>
</reference>
<evidence type="ECO:0000259" key="3">
    <source>
        <dbReference type="PROSITE" id="PS01031"/>
    </source>
</evidence>
<organism evidence="4 5">
    <name type="scientific">Candidatus Schekmanbacteria bacterium RBG_13_48_7</name>
    <dbReference type="NCBI Taxonomy" id="1817878"/>
    <lineage>
        <taxon>Bacteria</taxon>
        <taxon>Candidatus Schekmaniibacteriota</taxon>
    </lineage>
</organism>
<dbReference type="EMBL" id="MGDD01000036">
    <property type="protein sequence ID" value="OGL48494.1"/>
    <property type="molecule type" value="Genomic_DNA"/>
</dbReference>
<evidence type="ECO:0000313" key="5">
    <source>
        <dbReference type="Proteomes" id="UP000179266"/>
    </source>
</evidence>
<dbReference type="AlphaFoldDB" id="A0A1F7S5D9"/>
<evidence type="ECO:0000256" key="1">
    <source>
        <dbReference type="PROSITE-ProRule" id="PRU00285"/>
    </source>
</evidence>
<dbReference type="InterPro" id="IPR031107">
    <property type="entry name" value="Small_HSP"/>
</dbReference>